<proteinExistence type="predicted"/>
<dbReference type="Gramene" id="OPUNC06G11520.6">
    <property type="protein sequence ID" value="OPUNC06G11520.6"/>
    <property type="gene ID" value="OPUNC06G11520"/>
</dbReference>
<dbReference type="PANTHER" id="PTHR31236:SF21">
    <property type="entry name" value="BURP DOMAIN-CONTAINING PROTEIN 11"/>
    <property type="match status" value="1"/>
</dbReference>
<dbReference type="Proteomes" id="UP000026962">
    <property type="component" value="Chromosome 6"/>
</dbReference>
<evidence type="ECO:0000259" key="2">
    <source>
        <dbReference type="PROSITE" id="PS51277"/>
    </source>
</evidence>
<dbReference type="EnsemblPlants" id="OPUNC06G11520.6">
    <property type="protein sequence ID" value="OPUNC06G11520.6"/>
    <property type="gene ID" value="OPUNC06G11520"/>
</dbReference>
<accession>A0A0E0LAU2</accession>
<sequence length="674" mass="74423">MDVFVLLILLILLIGGSNGANMAVAVAKPSPTAMEYWQELFPETPMPPAILDMLTPLPTEKPKEVTVTFGKQGEGDAMKQFPVGHRSKNKNEKYMYSTKGGLKEVSVSYGSPGEGELREVFPAGYRTNNEHEHCLHGNKEELKEVSVSYGPEDEEKKSKALPTKYRSNNKFEKYLHKTEEGLKEVSVSYGIEGKEEPRKAFPMGRYISDNEKEMTSRTDKGLKEVSVSYGSNDEEKTRKAFRRGYSLDNDYEKSLHIDKAGLKEVSVMYGSGGEEEPRKTFSKVGYMLDKERKKSSNIDKEELREVSVSYGPKVKLNNLFPTEHKKYMYTNEEGLKEVSVSYGSNGEEETRKTIPMGGYMVDREHKNSLQMEKEELKEVSVSYGPEVKLSNLFPTWFGHKKYQHTFEGMDHGRHVHAHSNKMQLADVFFFHDALRPGSVITPTIPPTTSLPAFLPRHVADTIPFTVDRFADVVAMFAPASLAMAREIRWALDTCGQHPRAALLPGEKAGCATSLESLADLAASLLGTRDVRAFSAADLPTDGPTTPARRGRYNVTSVRELSATAGSSAAGVVACHDLTYPYAVFYCHSTKPTAAYAVTLVAATTGDGDGDGASASPATMEALAVCHLDTSRWRADNPFFVAHGVKPGEVSVCHFLTKLSIVWVPRNEQGGPRAA</sequence>
<feature type="chain" id="PRO_5002366010" description="BURP domain-containing protein" evidence="1">
    <location>
        <begin position="20"/>
        <end position="674"/>
    </location>
</feature>
<dbReference type="PROSITE" id="PS51277">
    <property type="entry name" value="BURP"/>
    <property type="match status" value="1"/>
</dbReference>
<dbReference type="InterPro" id="IPR044816">
    <property type="entry name" value="BURP"/>
</dbReference>
<dbReference type="InterPro" id="IPR004873">
    <property type="entry name" value="BURP_dom"/>
</dbReference>
<feature type="domain" description="BURP" evidence="2">
    <location>
        <begin position="428"/>
        <end position="665"/>
    </location>
</feature>
<reference evidence="3" key="1">
    <citation type="submission" date="2015-04" db="UniProtKB">
        <authorList>
            <consortium name="EnsemblPlants"/>
        </authorList>
    </citation>
    <scope>IDENTIFICATION</scope>
</reference>
<keyword evidence="1" id="KW-0732">Signal</keyword>
<evidence type="ECO:0000313" key="4">
    <source>
        <dbReference type="Proteomes" id="UP000026962"/>
    </source>
</evidence>
<dbReference type="Pfam" id="PF03181">
    <property type="entry name" value="BURP"/>
    <property type="match status" value="1"/>
</dbReference>
<evidence type="ECO:0000256" key="1">
    <source>
        <dbReference type="SAM" id="SignalP"/>
    </source>
</evidence>
<organism evidence="3">
    <name type="scientific">Oryza punctata</name>
    <name type="common">Red rice</name>
    <dbReference type="NCBI Taxonomy" id="4537"/>
    <lineage>
        <taxon>Eukaryota</taxon>
        <taxon>Viridiplantae</taxon>
        <taxon>Streptophyta</taxon>
        <taxon>Embryophyta</taxon>
        <taxon>Tracheophyta</taxon>
        <taxon>Spermatophyta</taxon>
        <taxon>Magnoliopsida</taxon>
        <taxon>Liliopsida</taxon>
        <taxon>Poales</taxon>
        <taxon>Poaceae</taxon>
        <taxon>BOP clade</taxon>
        <taxon>Oryzoideae</taxon>
        <taxon>Oryzeae</taxon>
        <taxon>Oryzinae</taxon>
        <taxon>Oryza</taxon>
    </lineage>
</organism>
<feature type="signal peptide" evidence="1">
    <location>
        <begin position="1"/>
        <end position="19"/>
    </location>
</feature>
<keyword evidence="4" id="KW-1185">Reference proteome</keyword>
<name>A0A0E0LAU2_ORYPU</name>
<evidence type="ECO:0000313" key="3">
    <source>
        <dbReference type="EnsemblPlants" id="OPUNC06G11520.6"/>
    </source>
</evidence>
<protein>
    <recommendedName>
        <fullName evidence="2">BURP domain-containing protein</fullName>
    </recommendedName>
</protein>
<dbReference type="SMART" id="SM01045">
    <property type="entry name" value="BURP"/>
    <property type="match status" value="1"/>
</dbReference>
<reference evidence="3" key="2">
    <citation type="submission" date="2018-05" db="EMBL/GenBank/DDBJ databases">
        <title>OpunRS2 (Oryza punctata Reference Sequence Version 2).</title>
        <authorList>
            <person name="Zhang J."/>
            <person name="Kudrna D."/>
            <person name="Lee S."/>
            <person name="Talag J."/>
            <person name="Welchert J."/>
            <person name="Wing R.A."/>
        </authorList>
    </citation>
    <scope>NUCLEOTIDE SEQUENCE [LARGE SCALE GENOMIC DNA]</scope>
</reference>
<dbReference type="PANTHER" id="PTHR31236">
    <property type="entry name" value="BURP DOMAIN PROTEIN USPL1-LIKE"/>
    <property type="match status" value="1"/>
</dbReference>
<dbReference type="AlphaFoldDB" id="A0A0E0LAU2"/>